<sequence>MLPGIETLHFTHKMTVRDYELDRFGVINNAVYQNYLEHTRHLFLETNGVSMQDLVERGYSPVITKAEIEYRSSLQSRNDFVVNLELASLSKLKFIFRQEIRSLLEDTLIISARITGTILNSSGRPCFPDSFQDLHSILTINKKIKPGE</sequence>
<evidence type="ECO:0000256" key="2">
    <source>
        <dbReference type="ARBA" id="ARBA00022801"/>
    </source>
</evidence>
<dbReference type="InterPro" id="IPR050563">
    <property type="entry name" value="4-hydroxybenzoyl-CoA_TE"/>
</dbReference>
<accession>A0A381PE61</accession>
<organism evidence="3">
    <name type="scientific">marine metagenome</name>
    <dbReference type="NCBI Taxonomy" id="408172"/>
    <lineage>
        <taxon>unclassified sequences</taxon>
        <taxon>metagenomes</taxon>
        <taxon>ecological metagenomes</taxon>
    </lineage>
</organism>
<comment type="similarity">
    <text evidence="1">Belongs to the 4-hydroxybenzoyl-CoA thioesterase family.</text>
</comment>
<dbReference type="PANTHER" id="PTHR31793:SF27">
    <property type="entry name" value="NOVEL THIOESTERASE SUPERFAMILY DOMAIN AND SAPOSIN A-TYPE DOMAIN CONTAINING PROTEIN (0610012H03RIK)"/>
    <property type="match status" value="1"/>
</dbReference>
<evidence type="ECO:0000313" key="3">
    <source>
        <dbReference type="EMBL" id="SUZ63783.1"/>
    </source>
</evidence>
<dbReference type="SUPFAM" id="SSF54637">
    <property type="entry name" value="Thioesterase/thiol ester dehydrase-isomerase"/>
    <property type="match status" value="1"/>
</dbReference>
<dbReference type="CDD" id="cd00586">
    <property type="entry name" value="4HBT"/>
    <property type="match status" value="1"/>
</dbReference>
<reference evidence="3" key="1">
    <citation type="submission" date="2018-05" db="EMBL/GenBank/DDBJ databases">
        <authorList>
            <person name="Lanie J.A."/>
            <person name="Ng W.-L."/>
            <person name="Kazmierczak K.M."/>
            <person name="Andrzejewski T.M."/>
            <person name="Davidsen T.M."/>
            <person name="Wayne K.J."/>
            <person name="Tettelin H."/>
            <person name="Glass J.I."/>
            <person name="Rusch D."/>
            <person name="Podicherti R."/>
            <person name="Tsui H.-C.T."/>
            <person name="Winkler M.E."/>
        </authorList>
    </citation>
    <scope>NUCLEOTIDE SEQUENCE</scope>
</reference>
<dbReference type="GO" id="GO:0047617">
    <property type="term" value="F:fatty acyl-CoA hydrolase activity"/>
    <property type="evidence" value="ECO:0007669"/>
    <property type="project" value="TreeGrafter"/>
</dbReference>
<dbReference type="AlphaFoldDB" id="A0A381PE61"/>
<proteinExistence type="inferred from homology"/>
<evidence type="ECO:0000256" key="1">
    <source>
        <dbReference type="ARBA" id="ARBA00005953"/>
    </source>
</evidence>
<dbReference type="EMBL" id="UINC01000925">
    <property type="protein sequence ID" value="SUZ63783.1"/>
    <property type="molecule type" value="Genomic_DNA"/>
</dbReference>
<keyword evidence="2" id="KW-0378">Hydrolase</keyword>
<dbReference type="PANTHER" id="PTHR31793">
    <property type="entry name" value="4-HYDROXYBENZOYL-COA THIOESTERASE FAMILY MEMBER"/>
    <property type="match status" value="1"/>
</dbReference>
<dbReference type="Pfam" id="PF13279">
    <property type="entry name" value="4HBT_2"/>
    <property type="match status" value="1"/>
</dbReference>
<name>A0A381PE61_9ZZZZ</name>
<evidence type="ECO:0008006" key="4">
    <source>
        <dbReference type="Google" id="ProtNLM"/>
    </source>
</evidence>
<dbReference type="InterPro" id="IPR029069">
    <property type="entry name" value="HotDog_dom_sf"/>
</dbReference>
<protein>
    <recommendedName>
        <fullName evidence="4">Thioesterase domain-containing protein</fullName>
    </recommendedName>
</protein>
<dbReference type="Gene3D" id="3.10.129.10">
    <property type="entry name" value="Hotdog Thioesterase"/>
    <property type="match status" value="1"/>
</dbReference>
<gene>
    <name evidence="3" type="ORF">METZ01_LOCUS16637</name>
</gene>